<proteinExistence type="predicted"/>
<keyword evidence="1" id="KW-1133">Transmembrane helix</keyword>
<reference evidence="2" key="1">
    <citation type="journal article" date="2020" name="Nature">
        <title>Giant virus diversity and host interactions through global metagenomics.</title>
        <authorList>
            <person name="Schulz F."/>
            <person name="Roux S."/>
            <person name="Paez-Espino D."/>
            <person name="Jungbluth S."/>
            <person name="Walsh D.A."/>
            <person name="Denef V.J."/>
            <person name="McMahon K.D."/>
            <person name="Konstantinidis K.T."/>
            <person name="Eloe-Fadrosh E.A."/>
            <person name="Kyrpides N.C."/>
            <person name="Woyke T."/>
        </authorList>
    </citation>
    <scope>NUCLEOTIDE SEQUENCE</scope>
    <source>
        <strain evidence="2">GVMAG-S-1074260-58</strain>
    </source>
</reference>
<name>A0A6C0JTP3_9ZZZZ</name>
<dbReference type="SUPFAM" id="SSF51294">
    <property type="entry name" value="Hedgehog/intein (Hint) domain"/>
    <property type="match status" value="1"/>
</dbReference>
<evidence type="ECO:0000313" key="2">
    <source>
        <dbReference type="EMBL" id="QHU09125.1"/>
    </source>
</evidence>
<organism evidence="2">
    <name type="scientific">viral metagenome</name>
    <dbReference type="NCBI Taxonomy" id="1070528"/>
    <lineage>
        <taxon>unclassified sequences</taxon>
        <taxon>metagenomes</taxon>
        <taxon>organismal metagenomes</taxon>
    </lineage>
</organism>
<sequence length="318" mass="35754">MKSTDITLTIFIIIVFIALFLVNILSVGIKNIEDNWPTYRCNPVVMPFAGLFGQDATQNFTFCIQTMQSNYMDFLLQPINYNLDIISNLGASITGDIDSIRAFINNLRNDITSMIQDVFSIFLNILIEFQIILMSIKDMVGRMTGILTTLLYTVSGSITTMESVWAGPPGQLVKALQGLCFHPDTLLCLEDGQTVKIKDIELNSVLKHPKGCSGAVVQSVMKISNLNNGRHRETLYSMKGEENTSFLVSGCHLIYDQGMKDFIPVQEWIQRHPTDGIQINENHDVLYCLITSNHTIPIGNWLFHDWEDNNGSYAKTLS</sequence>
<dbReference type="EMBL" id="MN740705">
    <property type="protein sequence ID" value="QHU09125.1"/>
    <property type="molecule type" value="Genomic_DNA"/>
</dbReference>
<keyword evidence="1" id="KW-0812">Transmembrane</keyword>
<dbReference type="InterPro" id="IPR036844">
    <property type="entry name" value="Hint_dom_sf"/>
</dbReference>
<keyword evidence="1" id="KW-0472">Membrane</keyword>
<dbReference type="AlphaFoldDB" id="A0A6C0JTP3"/>
<evidence type="ECO:0000256" key="1">
    <source>
        <dbReference type="SAM" id="Phobius"/>
    </source>
</evidence>
<protein>
    <recommendedName>
        <fullName evidence="3">Hedgehog/Intein (Hint) domain-containing protein</fullName>
    </recommendedName>
</protein>
<evidence type="ECO:0008006" key="3">
    <source>
        <dbReference type="Google" id="ProtNLM"/>
    </source>
</evidence>
<accession>A0A6C0JTP3</accession>
<feature type="transmembrane region" description="Helical" evidence="1">
    <location>
        <begin position="7"/>
        <end position="29"/>
    </location>
</feature>